<name>A0A1M6ACW9_PSEXY</name>
<evidence type="ECO:0000256" key="6">
    <source>
        <dbReference type="ARBA" id="ARBA00047992"/>
    </source>
</evidence>
<keyword evidence="5 10" id="KW-0456">Lyase</keyword>
<dbReference type="PANTHER" id="PTHR31559">
    <property type="entry name" value="PYRIDOXAL 5'-PHOSPHATE SYNTHASE SUBUNIT SNO"/>
    <property type="match status" value="1"/>
</dbReference>
<feature type="binding site" evidence="10 12">
    <location>
        <begin position="138"/>
        <end position="139"/>
    </location>
    <ligand>
        <name>L-glutamine</name>
        <dbReference type="ChEBI" id="CHEBI:58359"/>
    </ligand>
</feature>
<evidence type="ECO:0000256" key="9">
    <source>
        <dbReference type="ARBA" id="ARBA00064749"/>
    </source>
</evidence>
<accession>A0A1M6ACW9</accession>
<protein>
    <recommendedName>
        <fullName evidence="10">Pyridoxal 5'-phosphate synthase subunit PdxT</fullName>
        <ecNumber evidence="10">4.3.3.6</ecNumber>
    </recommendedName>
    <alternativeName>
        <fullName evidence="10">Pdx2</fullName>
    </alternativeName>
    <alternativeName>
        <fullName evidence="10">Pyridoxal 5'-phosphate synthase glutaminase subunit</fullName>
        <ecNumber evidence="10">3.5.1.2</ecNumber>
    </alternativeName>
</protein>
<proteinExistence type="inferred from homology"/>
<feature type="active site" description="Charge relay system" evidence="10 11">
    <location>
        <position position="177"/>
    </location>
</feature>
<feature type="binding site" evidence="10 12">
    <location>
        <begin position="53"/>
        <end position="55"/>
    </location>
    <ligand>
        <name>L-glutamine</name>
        <dbReference type="ChEBI" id="CHEBI:58359"/>
    </ligand>
</feature>
<feature type="binding site" evidence="10 12">
    <location>
        <position position="111"/>
    </location>
    <ligand>
        <name>L-glutamine</name>
        <dbReference type="ChEBI" id="CHEBI:58359"/>
    </ligand>
</feature>
<dbReference type="InterPro" id="IPR002161">
    <property type="entry name" value="PdxT/SNO"/>
</dbReference>
<evidence type="ECO:0000256" key="2">
    <source>
        <dbReference type="ARBA" id="ARBA00022801"/>
    </source>
</evidence>
<evidence type="ECO:0000256" key="5">
    <source>
        <dbReference type="ARBA" id="ARBA00023239"/>
    </source>
</evidence>
<dbReference type="InterPro" id="IPR029062">
    <property type="entry name" value="Class_I_gatase-like"/>
</dbReference>
<gene>
    <name evidence="10" type="primary">pdxT</name>
    <name evidence="13" type="ORF">SAMN02745725_00195</name>
</gene>
<dbReference type="SUPFAM" id="SSF52317">
    <property type="entry name" value="Class I glutamine amidotransferase-like"/>
    <property type="match status" value="1"/>
</dbReference>
<dbReference type="InterPro" id="IPR021196">
    <property type="entry name" value="PdxT/SNO_CS"/>
</dbReference>
<dbReference type="AlphaFoldDB" id="A0A1M6ACW9"/>
<evidence type="ECO:0000256" key="8">
    <source>
        <dbReference type="ARBA" id="ARBA00054599"/>
    </source>
</evidence>
<dbReference type="RefSeq" id="WP_072911175.1">
    <property type="nucleotide sequence ID" value="NZ_FQYQ01000001.1"/>
</dbReference>
<dbReference type="FunFam" id="3.40.50.880:FF:000010">
    <property type="entry name" value="uncharacterized protein LOC100176842 isoform X2"/>
    <property type="match status" value="1"/>
</dbReference>
<comment type="pathway">
    <text evidence="10">Cofactor biosynthesis; pyridoxal 5'-phosphate biosynthesis.</text>
</comment>
<keyword evidence="2 10" id="KW-0378">Hydrolase</keyword>
<dbReference type="OrthoDB" id="9810320at2"/>
<evidence type="ECO:0000256" key="4">
    <source>
        <dbReference type="ARBA" id="ARBA00022962"/>
    </source>
</evidence>
<dbReference type="EC" id="3.5.1.2" evidence="10"/>
<dbReference type="PANTHER" id="PTHR31559:SF0">
    <property type="entry name" value="PYRIDOXAL 5'-PHOSPHATE SYNTHASE SUBUNIT SNO1-RELATED"/>
    <property type="match status" value="1"/>
</dbReference>
<evidence type="ECO:0000313" key="13">
    <source>
        <dbReference type="EMBL" id="SHI34364.1"/>
    </source>
</evidence>
<dbReference type="EMBL" id="FQYQ01000001">
    <property type="protein sequence ID" value="SHI34364.1"/>
    <property type="molecule type" value="Genomic_DNA"/>
</dbReference>
<comment type="subunit">
    <text evidence="9 10">In the presence of PdxS, forms a dodecamer of heterodimers. Only shows activity in the heterodimer.</text>
</comment>
<keyword evidence="3 10" id="KW-0663">Pyridoxal phosphate</keyword>
<evidence type="ECO:0000256" key="12">
    <source>
        <dbReference type="PIRSR" id="PIRSR005639-2"/>
    </source>
</evidence>
<comment type="catalytic activity">
    <reaction evidence="7 10">
        <text>L-glutamine + H2O = L-glutamate + NH4(+)</text>
        <dbReference type="Rhea" id="RHEA:15889"/>
        <dbReference type="ChEBI" id="CHEBI:15377"/>
        <dbReference type="ChEBI" id="CHEBI:28938"/>
        <dbReference type="ChEBI" id="CHEBI:29985"/>
        <dbReference type="ChEBI" id="CHEBI:58359"/>
        <dbReference type="EC" id="3.5.1.2"/>
    </reaction>
</comment>
<keyword evidence="14" id="KW-1185">Reference proteome</keyword>
<sequence>MGEKPLTIGVLALQGAFIEHINVLKSLGADVYEIRQKSDLKARHYDGLVLPGGESTTQSNLLKKVGLFDEIQRLIEEGMPVLATCAGAILLSENVVGGERHLATLPVTIKRNAYGRQLGSFITSGSFGTIENVPMNFIRAPYFESVNDPEVKILSKIDDKIVAVQYKNQLAMSFHPEVSEDKRIHKYFLGI</sequence>
<evidence type="ECO:0000256" key="3">
    <source>
        <dbReference type="ARBA" id="ARBA00022898"/>
    </source>
</evidence>
<keyword evidence="4 10" id="KW-0315">Glutamine amidotransferase</keyword>
<dbReference type="GO" id="GO:0008614">
    <property type="term" value="P:pyridoxine metabolic process"/>
    <property type="evidence" value="ECO:0007669"/>
    <property type="project" value="TreeGrafter"/>
</dbReference>
<comment type="similarity">
    <text evidence="1 10">Belongs to the glutaminase PdxT/SNO family.</text>
</comment>
<comment type="function">
    <text evidence="8 10">Catalyzes the hydrolysis of glutamine to glutamate and ammonia as part of the biosynthesis of pyridoxal 5'-phosphate. The resulting ammonia molecule is channeled to the active site of PdxS.</text>
</comment>
<dbReference type="NCBIfam" id="TIGR03800">
    <property type="entry name" value="PLP_synth_Pdx2"/>
    <property type="match status" value="1"/>
</dbReference>
<dbReference type="GO" id="GO:0004359">
    <property type="term" value="F:glutaminase activity"/>
    <property type="evidence" value="ECO:0007669"/>
    <property type="project" value="UniProtKB-UniRule"/>
</dbReference>
<dbReference type="EC" id="4.3.3.6" evidence="10"/>
<organism evidence="13 14">
    <name type="scientific">Pseudobutyrivibrio xylanivorans DSM 14809</name>
    <dbReference type="NCBI Taxonomy" id="1123012"/>
    <lineage>
        <taxon>Bacteria</taxon>
        <taxon>Bacillati</taxon>
        <taxon>Bacillota</taxon>
        <taxon>Clostridia</taxon>
        <taxon>Lachnospirales</taxon>
        <taxon>Lachnospiraceae</taxon>
        <taxon>Pseudobutyrivibrio</taxon>
    </lineage>
</organism>
<dbReference type="GO" id="GO:0005829">
    <property type="term" value="C:cytosol"/>
    <property type="evidence" value="ECO:0007669"/>
    <property type="project" value="TreeGrafter"/>
</dbReference>
<feature type="active site" description="Charge relay system" evidence="10 11">
    <location>
        <position position="175"/>
    </location>
</feature>
<dbReference type="PROSITE" id="PS51273">
    <property type="entry name" value="GATASE_TYPE_1"/>
    <property type="match status" value="1"/>
</dbReference>
<dbReference type="GO" id="GO:0006543">
    <property type="term" value="P:L-glutamine catabolic process"/>
    <property type="evidence" value="ECO:0007669"/>
    <property type="project" value="UniProtKB-UniRule"/>
</dbReference>
<dbReference type="GO" id="GO:0042823">
    <property type="term" value="P:pyridoxal phosphate biosynthetic process"/>
    <property type="evidence" value="ECO:0007669"/>
    <property type="project" value="UniProtKB-UniRule"/>
</dbReference>
<dbReference type="Pfam" id="PF01174">
    <property type="entry name" value="SNO"/>
    <property type="match status" value="1"/>
</dbReference>
<dbReference type="CDD" id="cd01749">
    <property type="entry name" value="GATase1_PB"/>
    <property type="match status" value="1"/>
</dbReference>
<dbReference type="UniPathway" id="UPA00245"/>
<dbReference type="HAMAP" id="MF_01615">
    <property type="entry name" value="PdxT"/>
    <property type="match status" value="1"/>
</dbReference>
<dbReference type="PIRSF" id="PIRSF005639">
    <property type="entry name" value="Glut_amidoT_SNO"/>
    <property type="match status" value="1"/>
</dbReference>
<evidence type="ECO:0000313" key="14">
    <source>
        <dbReference type="Proteomes" id="UP000184185"/>
    </source>
</evidence>
<dbReference type="PROSITE" id="PS51130">
    <property type="entry name" value="PDXT_SNO_2"/>
    <property type="match status" value="1"/>
</dbReference>
<dbReference type="GO" id="GO:0036381">
    <property type="term" value="F:pyridoxal 5'-phosphate synthase (glutamine hydrolysing) activity"/>
    <property type="evidence" value="ECO:0007669"/>
    <property type="project" value="UniProtKB-UniRule"/>
</dbReference>
<dbReference type="Gene3D" id="3.40.50.880">
    <property type="match status" value="1"/>
</dbReference>
<feature type="active site" description="Nucleophile" evidence="10 11">
    <location>
        <position position="85"/>
    </location>
</feature>
<dbReference type="PROSITE" id="PS01236">
    <property type="entry name" value="PDXT_SNO_1"/>
    <property type="match status" value="1"/>
</dbReference>
<evidence type="ECO:0000256" key="7">
    <source>
        <dbReference type="ARBA" id="ARBA00049534"/>
    </source>
</evidence>
<evidence type="ECO:0000256" key="11">
    <source>
        <dbReference type="PIRSR" id="PIRSR005639-1"/>
    </source>
</evidence>
<dbReference type="GO" id="GO:1903600">
    <property type="term" value="C:glutaminase complex"/>
    <property type="evidence" value="ECO:0007669"/>
    <property type="project" value="TreeGrafter"/>
</dbReference>
<evidence type="ECO:0000256" key="10">
    <source>
        <dbReference type="HAMAP-Rule" id="MF_01615"/>
    </source>
</evidence>
<comment type="catalytic activity">
    <reaction evidence="6 10">
        <text>aldehydo-D-ribose 5-phosphate + D-glyceraldehyde 3-phosphate + L-glutamine = pyridoxal 5'-phosphate + L-glutamate + phosphate + 3 H2O + H(+)</text>
        <dbReference type="Rhea" id="RHEA:31507"/>
        <dbReference type="ChEBI" id="CHEBI:15377"/>
        <dbReference type="ChEBI" id="CHEBI:15378"/>
        <dbReference type="ChEBI" id="CHEBI:29985"/>
        <dbReference type="ChEBI" id="CHEBI:43474"/>
        <dbReference type="ChEBI" id="CHEBI:58273"/>
        <dbReference type="ChEBI" id="CHEBI:58359"/>
        <dbReference type="ChEBI" id="CHEBI:59776"/>
        <dbReference type="ChEBI" id="CHEBI:597326"/>
        <dbReference type="EC" id="4.3.3.6"/>
    </reaction>
</comment>
<evidence type="ECO:0000256" key="1">
    <source>
        <dbReference type="ARBA" id="ARBA00008345"/>
    </source>
</evidence>
<reference evidence="13 14" key="1">
    <citation type="submission" date="2016-11" db="EMBL/GenBank/DDBJ databases">
        <authorList>
            <person name="Jaros S."/>
            <person name="Januszkiewicz K."/>
            <person name="Wedrychowicz H."/>
        </authorList>
    </citation>
    <scope>NUCLEOTIDE SEQUENCE [LARGE SCALE GENOMIC DNA]</scope>
    <source>
        <strain evidence="13 14">DSM 14809</strain>
    </source>
</reference>
<dbReference type="Proteomes" id="UP000184185">
    <property type="component" value="Unassembled WGS sequence"/>
</dbReference>